<protein>
    <recommendedName>
        <fullName evidence="4">DUF4283 domain-containing protein</fullName>
    </recommendedName>
</protein>
<dbReference type="Proteomes" id="UP000077202">
    <property type="component" value="Unassembled WGS sequence"/>
</dbReference>
<feature type="compositionally biased region" description="Polar residues" evidence="1">
    <location>
        <begin position="19"/>
        <end position="32"/>
    </location>
</feature>
<evidence type="ECO:0000313" key="3">
    <source>
        <dbReference type="Proteomes" id="UP000077202"/>
    </source>
</evidence>
<dbReference type="EMBL" id="LVLJ01002167">
    <property type="protein sequence ID" value="OAE26482.1"/>
    <property type="molecule type" value="Genomic_DNA"/>
</dbReference>
<feature type="region of interest" description="Disordered" evidence="1">
    <location>
        <begin position="389"/>
        <end position="477"/>
    </location>
</feature>
<feature type="compositionally biased region" description="Basic and acidic residues" evidence="1">
    <location>
        <begin position="457"/>
        <end position="475"/>
    </location>
</feature>
<gene>
    <name evidence="2" type="ORF">AXG93_815s1450</name>
</gene>
<feature type="compositionally biased region" description="Basic and acidic residues" evidence="1">
    <location>
        <begin position="34"/>
        <end position="48"/>
    </location>
</feature>
<feature type="compositionally biased region" description="Basic and acidic residues" evidence="1">
    <location>
        <begin position="306"/>
        <end position="339"/>
    </location>
</feature>
<accession>A0A176W218</accession>
<feature type="region of interest" description="Disordered" evidence="1">
    <location>
        <begin position="565"/>
        <end position="624"/>
    </location>
</feature>
<comment type="caution">
    <text evidence="2">The sequence shown here is derived from an EMBL/GenBank/DDBJ whole genome shotgun (WGS) entry which is preliminary data.</text>
</comment>
<feature type="compositionally biased region" description="Low complexity" evidence="1">
    <location>
        <begin position="341"/>
        <end position="354"/>
    </location>
</feature>
<feature type="compositionally biased region" description="Acidic residues" evidence="1">
    <location>
        <begin position="83"/>
        <end position="111"/>
    </location>
</feature>
<evidence type="ECO:0008006" key="4">
    <source>
        <dbReference type="Google" id="ProtNLM"/>
    </source>
</evidence>
<feature type="region of interest" description="Disordered" evidence="1">
    <location>
        <begin position="306"/>
        <end position="359"/>
    </location>
</feature>
<proteinExistence type="predicted"/>
<reference evidence="2" key="1">
    <citation type="submission" date="2016-03" db="EMBL/GenBank/DDBJ databases">
        <title>Mechanisms controlling the formation of the plant cell surface in tip-growing cells are functionally conserved among land plants.</title>
        <authorList>
            <person name="Honkanen S."/>
            <person name="Jones V.A."/>
            <person name="Morieri G."/>
            <person name="Champion C."/>
            <person name="Hetherington A.J."/>
            <person name="Kelly S."/>
            <person name="Saint-Marcoux D."/>
            <person name="Proust H."/>
            <person name="Prescott H."/>
            <person name="Dolan L."/>
        </authorList>
    </citation>
    <scope>NUCLEOTIDE SEQUENCE [LARGE SCALE GENOMIC DNA]</scope>
    <source>
        <tissue evidence="2">Whole gametophyte</tissue>
    </source>
</reference>
<dbReference type="AlphaFoldDB" id="A0A176W218"/>
<keyword evidence="3" id="KW-1185">Reference proteome</keyword>
<feature type="region of interest" description="Disordered" evidence="1">
    <location>
        <begin position="514"/>
        <end position="533"/>
    </location>
</feature>
<organism evidence="2 3">
    <name type="scientific">Marchantia polymorpha subsp. ruderalis</name>
    <dbReference type="NCBI Taxonomy" id="1480154"/>
    <lineage>
        <taxon>Eukaryota</taxon>
        <taxon>Viridiplantae</taxon>
        <taxon>Streptophyta</taxon>
        <taxon>Embryophyta</taxon>
        <taxon>Marchantiophyta</taxon>
        <taxon>Marchantiopsida</taxon>
        <taxon>Marchantiidae</taxon>
        <taxon>Marchantiales</taxon>
        <taxon>Marchantiaceae</taxon>
        <taxon>Marchantia</taxon>
    </lineage>
</organism>
<name>A0A176W218_MARPO</name>
<sequence>MSSQLGIPYGTPQMGAETNPVQQDAGQLTNTAHGPREEQPVASIEHRSSLPAGSGERHEQSTAISGGPRGLTRSQATMKDMQDSSEDETSDNDQGDCSSDDESTEETQADPEVEKELDLENTLNMLRQVSLVITRDDTLKKEETENLTAVLCFLDRGLSTPQVQEWAENALTRVKRLKILSITAIGSKNYHIRFQSQMDRDKALSRTRITYLRQDFIIVKWTLEAEDLSYYPAVYPVWVRFTNLSQLQLFWIKEIAGTLGQVLIGPASIERSSRPIIRLCLEWPRGMLPPPFVEVTLEGQTKLVDKEKEQKANIDRNEGAKGNSEENAPKKQRGEELREYAQAPQQAGTGATMQEAQSARKTGTIEQFYEKKKEGSVAQLTKIALTSASLQSKTRKEAADEQTTATSPAPLVRRNKVTPRPQGAGSGKVQAADAGSKRKPATDGDQSGGRAKMAKSLPRDIVDQVEPGDAREKWRPQVSPLVPKQLLETLAQKGGADHVDSIPVQVQKGIEEIPKHKEGYEETVPVEQPEPHPRIEGIRAKFTRKQVASQGPLAVLGGKTLSMKSSAIRKREMRSAKAAARAASGGQKPNKVRSSDIGSTSPAKTDIVGGKVDTEHGRAAFSEQ</sequence>
<evidence type="ECO:0000313" key="2">
    <source>
        <dbReference type="EMBL" id="OAE26482.1"/>
    </source>
</evidence>
<evidence type="ECO:0000256" key="1">
    <source>
        <dbReference type="SAM" id="MobiDB-lite"/>
    </source>
</evidence>
<feature type="region of interest" description="Disordered" evidence="1">
    <location>
        <begin position="1"/>
        <end position="116"/>
    </location>
</feature>